<gene>
    <name evidence="1" type="ORF">OTU49_015359</name>
</gene>
<organism evidence="1 2">
    <name type="scientific">Cherax quadricarinatus</name>
    <name type="common">Australian red claw crayfish</name>
    <dbReference type="NCBI Taxonomy" id="27406"/>
    <lineage>
        <taxon>Eukaryota</taxon>
        <taxon>Metazoa</taxon>
        <taxon>Ecdysozoa</taxon>
        <taxon>Arthropoda</taxon>
        <taxon>Crustacea</taxon>
        <taxon>Multicrustacea</taxon>
        <taxon>Malacostraca</taxon>
        <taxon>Eumalacostraca</taxon>
        <taxon>Eucarida</taxon>
        <taxon>Decapoda</taxon>
        <taxon>Pleocyemata</taxon>
        <taxon>Astacidea</taxon>
        <taxon>Parastacoidea</taxon>
        <taxon>Parastacidae</taxon>
        <taxon>Cherax</taxon>
    </lineage>
</organism>
<protein>
    <submittedName>
        <fullName evidence="1">Uncharacterized protein</fullName>
    </submittedName>
</protein>
<name>A0AAW0XY07_CHEQU</name>
<dbReference type="EMBL" id="JARKIK010000009">
    <property type="protein sequence ID" value="KAK8749441.1"/>
    <property type="molecule type" value="Genomic_DNA"/>
</dbReference>
<evidence type="ECO:0000313" key="2">
    <source>
        <dbReference type="Proteomes" id="UP001445076"/>
    </source>
</evidence>
<accession>A0AAW0XY07</accession>
<dbReference type="AlphaFoldDB" id="A0AAW0XY07"/>
<comment type="caution">
    <text evidence="1">The sequence shown here is derived from an EMBL/GenBank/DDBJ whole genome shotgun (WGS) entry which is preliminary data.</text>
</comment>
<dbReference type="Proteomes" id="UP001445076">
    <property type="component" value="Unassembled WGS sequence"/>
</dbReference>
<evidence type="ECO:0000313" key="1">
    <source>
        <dbReference type="EMBL" id="KAK8749441.1"/>
    </source>
</evidence>
<keyword evidence="2" id="KW-1185">Reference proteome</keyword>
<proteinExistence type="predicted"/>
<reference evidence="1 2" key="1">
    <citation type="journal article" date="2024" name="BMC Genomics">
        <title>Genome assembly of redclaw crayfish (Cherax quadricarinatus) provides insights into its immune adaptation and hypoxia tolerance.</title>
        <authorList>
            <person name="Liu Z."/>
            <person name="Zheng J."/>
            <person name="Li H."/>
            <person name="Fang K."/>
            <person name="Wang S."/>
            <person name="He J."/>
            <person name="Zhou D."/>
            <person name="Weng S."/>
            <person name="Chi M."/>
            <person name="Gu Z."/>
            <person name="He J."/>
            <person name="Li F."/>
            <person name="Wang M."/>
        </authorList>
    </citation>
    <scope>NUCLEOTIDE SEQUENCE [LARGE SCALE GENOMIC DNA]</scope>
    <source>
        <strain evidence="1">ZL_2023a</strain>
    </source>
</reference>
<feature type="non-terminal residue" evidence="1">
    <location>
        <position position="1"/>
    </location>
</feature>
<sequence>ATLCSETESTVDNLKLQYYWSVNGHGVVTGQLIGKSITLPAGILRGGYSYILSATVISDDPSIMGIGQVNLTAVSQGLEVVVQDTGWSWLLYKQWWNSYTT</sequence>